<evidence type="ECO:0000313" key="2">
    <source>
        <dbReference type="EMBL" id="MBB6328010.1"/>
    </source>
</evidence>
<comment type="caution">
    <text evidence="2">The sequence shown here is derived from an EMBL/GenBank/DDBJ whole genome shotgun (WGS) entry which is preliminary data.</text>
</comment>
<reference evidence="2 3" key="1">
    <citation type="submission" date="2020-08" db="EMBL/GenBank/DDBJ databases">
        <title>Genomic Encyclopedia of Type Strains, Phase IV (KMG-IV): sequencing the most valuable type-strain genomes for metagenomic binning, comparative biology and taxonomic classification.</title>
        <authorList>
            <person name="Goeker M."/>
        </authorList>
    </citation>
    <scope>NUCLEOTIDE SEQUENCE [LARGE SCALE GENOMIC DNA]</scope>
    <source>
        <strain evidence="2 3">DSM 102044</strain>
    </source>
</reference>
<feature type="domain" description="CoA-binding" evidence="1">
    <location>
        <begin position="8"/>
        <end position="119"/>
    </location>
</feature>
<dbReference type="AlphaFoldDB" id="A0A841MKP4"/>
<organism evidence="2 3">
    <name type="scientific">Algoriphagus iocasae</name>
    <dbReference type="NCBI Taxonomy" id="1836499"/>
    <lineage>
        <taxon>Bacteria</taxon>
        <taxon>Pseudomonadati</taxon>
        <taxon>Bacteroidota</taxon>
        <taxon>Cytophagia</taxon>
        <taxon>Cytophagales</taxon>
        <taxon>Cyclobacteriaceae</taxon>
        <taxon>Algoriphagus</taxon>
    </lineage>
</organism>
<name>A0A841MKP4_9BACT</name>
<dbReference type="InterPro" id="IPR003781">
    <property type="entry name" value="CoA-bd"/>
</dbReference>
<dbReference type="InterPro" id="IPR036291">
    <property type="entry name" value="NAD(P)-bd_dom_sf"/>
</dbReference>
<sequence length="125" mass="14000">MVVENKLTLIAGASADPSRYAYTAALFLNRKNLPFLPIGIKKGDVQGKEILPLREKPNLDEIHTITMYMNAGHQKEWEDYFLSLKPKRIIFNPGAENPDFAERAKSQGVSCINGCTLVMINTGQY</sequence>
<dbReference type="Pfam" id="PF13380">
    <property type="entry name" value="CoA_binding_2"/>
    <property type="match status" value="1"/>
</dbReference>
<dbReference type="SUPFAM" id="SSF51735">
    <property type="entry name" value="NAD(P)-binding Rossmann-fold domains"/>
    <property type="match status" value="1"/>
</dbReference>
<proteinExistence type="predicted"/>
<dbReference type="EMBL" id="JACIJO010000003">
    <property type="protein sequence ID" value="MBB6328010.1"/>
    <property type="molecule type" value="Genomic_DNA"/>
</dbReference>
<accession>A0A841MKP4</accession>
<gene>
    <name evidence="2" type="ORF">FHS59_003653</name>
</gene>
<evidence type="ECO:0000259" key="1">
    <source>
        <dbReference type="Pfam" id="PF13380"/>
    </source>
</evidence>
<dbReference type="Proteomes" id="UP000588604">
    <property type="component" value="Unassembled WGS sequence"/>
</dbReference>
<protein>
    <recommendedName>
        <fullName evidence="1">CoA-binding domain-containing protein</fullName>
    </recommendedName>
</protein>
<dbReference type="Gene3D" id="3.40.50.720">
    <property type="entry name" value="NAD(P)-binding Rossmann-like Domain"/>
    <property type="match status" value="1"/>
</dbReference>
<evidence type="ECO:0000313" key="3">
    <source>
        <dbReference type="Proteomes" id="UP000588604"/>
    </source>
</evidence>
<dbReference type="RefSeq" id="WP_184496742.1">
    <property type="nucleotide sequence ID" value="NZ_JACIJO010000003.1"/>
</dbReference>
<keyword evidence="3" id="KW-1185">Reference proteome</keyword>